<dbReference type="NCBIfam" id="TIGR00614">
    <property type="entry name" value="recQ_fam"/>
    <property type="match status" value="1"/>
</dbReference>
<dbReference type="Gene3D" id="3.40.50.300">
    <property type="entry name" value="P-loop containing nucleotide triphosphate hydrolases"/>
    <property type="match status" value="2"/>
</dbReference>
<dbReference type="InterPro" id="IPR014001">
    <property type="entry name" value="Helicase_ATP-bd"/>
</dbReference>
<dbReference type="InterPro" id="IPR001650">
    <property type="entry name" value="Helicase_C-like"/>
</dbReference>
<dbReference type="Pfam" id="PF00271">
    <property type="entry name" value="Helicase_C"/>
    <property type="match status" value="1"/>
</dbReference>
<dbReference type="SUPFAM" id="SSF47819">
    <property type="entry name" value="HRDC-like"/>
    <property type="match status" value="1"/>
</dbReference>
<dbReference type="InterPro" id="IPR044876">
    <property type="entry name" value="HRDC_dom_sf"/>
</dbReference>
<comment type="similarity">
    <text evidence="3">Belongs to the helicase family. RecQ subfamily.</text>
</comment>
<evidence type="ECO:0000256" key="2">
    <source>
        <dbReference type="ARBA" id="ARBA00001947"/>
    </source>
</evidence>
<evidence type="ECO:0000256" key="9">
    <source>
        <dbReference type="ARBA" id="ARBA00022833"/>
    </source>
</evidence>
<keyword evidence="13" id="KW-0234">DNA repair</keyword>
<evidence type="ECO:0000313" key="20">
    <source>
        <dbReference type="EMBL" id="NMH16798.1"/>
    </source>
</evidence>
<gene>
    <name evidence="20" type="primary">recQ</name>
    <name evidence="20" type="ORF">GV368_06725</name>
</gene>
<dbReference type="SMART" id="SM00487">
    <property type="entry name" value="DEXDc"/>
    <property type="match status" value="1"/>
</dbReference>
<sequence>MSASVAESEDAALAARMQALLARVFGHARFRGPQAEIVAHVARGGDALVLMPTGGGKSLCYQLPALLREGVGVVISPLIALMEDQVAALRENGVAAAALHSGIAPEEAESIERATREGRVKLLYCAPERLQTRRFLELLDALAAQGAIALFAIDEAHCVWQWGHDFRPDYLHLAMLPARYPRVPRIALTATADAAAREEIAARLALHEARRFITSFDRPNLFYAAERKRGDGRAQLLAFLRRQPEGGGIVYCLSRGKTEKLARWLNERGIPALPYHAGLTHEVRERHQRRFLAEDGLVMTATIAFGMGIDKPDVRFVAHLDLPRSLEGYYQETGRAGRDGEPAQAHLLWSGEDAVWHRHMIETSDMLPEQKEMAHRRLDTLVDMVAGTGCRRQAILAYFGETVGPCGRCDRCLAPVRPWEATDAARKALSTVYRTGQRYGAAHLIDVLRGHATEAVVRRGHDRVSTYGLGVDLPVETWQAVFDELLLRGRLSIDFERHRALMLTPRARPLLRGEEPFFLALPRATPKGSARGATAATVPPTDALSPAEQARFERLRRWRLQQAQADGVPAYVIFHDKTLRELARRAPATLAELADIEGIGARKRERWGEELLALLAAASNQSAALAVLDKAADQPPLPSDL</sequence>
<dbReference type="PROSITE" id="PS51194">
    <property type="entry name" value="HELICASE_CTER"/>
    <property type="match status" value="1"/>
</dbReference>
<dbReference type="CDD" id="cd17920">
    <property type="entry name" value="DEXHc_RecQ"/>
    <property type="match status" value="1"/>
</dbReference>
<keyword evidence="6" id="KW-0227">DNA damage</keyword>
<feature type="domain" description="Helicase ATP-binding" evidence="18">
    <location>
        <begin position="38"/>
        <end position="210"/>
    </location>
</feature>
<dbReference type="PANTHER" id="PTHR13710:SF105">
    <property type="entry name" value="ATP-DEPENDENT DNA HELICASE Q1"/>
    <property type="match status" value="1"/>
</dbReference>
<name>A0ABX1QNS8_9PROT</name>
<reference evidence="20 21" key="1">
    <citation type="journal article" date="2020" name="Curr. Microbiol.">
        <title>Tepidiphilus baoligensis sp. nov., a Novel Bacterium of the Family Hydrogenophilaceae Isolated from an Oil Reservoir.</title>
        <authorList>
            <person name="Zhang X."/>
            <person name="Wang G."/>
            <person name="Ma X."/>
            <person name="Yu J."/>
            <person name="You J."/>
            <person name="Xue Y."/>
            <person name="Ma Y."/>
        </authorList>
    </citation>
    <scope>NUCLEOTIDE SEQUENCE [LARGE SCALE GENOMIC DNA]</scope>
    <source>
        <strain evidence="20 21">B18-69</strain>
    </source>
</reference>
<keyword evidence="9" id="KW-0862">Zinc</keyword>
<keyword evidence="11" id="KW-0238">DNA-binding</keyword>
<dbReference type="InterPro" id="IPR010997">
    <property type="entry name" value="HRDC-like_sf"/>
</dbReference>
<dbReference type="NCBIfam" id="TIGR01389">
    <property type="entry name" value="recQ"/>
    <property type="match status" value="1"/>
</dbReference>
<dbReference type="PROSITE" id="PS51192">
    <property type="entry name" value="HELICASE_ATP_BIND_1"/>
    <property type="match status" value="1"/>
</dbReference>
<dbReference type="EC" id="5.6.2.4" evidence="16"/>
<protein>
    <recommendedName>
        <fullName evidence="16">DNA helicase RecQ</fullName>
        <ecNumber evidence="16">5.6.2.4</ecNumber>
    </recommendedName>
</protein>
<dbReference type="InterPro" id="IPR018982">
    <property type="entry name" value="RQC_domain"/>
</dbReference>
<evidence type="ECO:0000259" key="17">
    <source>
        <dbReference type="PROSITE" id="PS50967"/>
    </source>
</evidence>
<evidence type="ECO:0000313" key="21">
    <source>
        <dbReference type="Proteomes" id="UP000669605"/>
    </source>
</evidence>
<proteinExistence type="inferred from homology"/>
<dbReference type="InterPro" id="IPR006293">
    <property type="entry name" value="DNA_helicase_ATP-dep_RecQ_bac"/>
</dbReference>
<keyword evidence="7 20" id="KW-0378">Hydrolase</keyword>
<evidence type="ECO:0000259" key="19">
    <source>
        <dbReference type="PROSITE" id="PS51194"/>
    </source>
</evidence>
<evidence type="ECO:0000256" key="3">
    <source>
        <dbReference type="ARBA" id="ARBA00005446"/>
    </source>
</evidence>
<evidence type="ECO:0000256" key="13">
    <source>
        <dbReference type="ARBA" id="ARBA00023204"/>
    </source>
</evidence>
<dbReference type="InterPro" id="IPR032284">
    <property type="entry name" value="RecQ_Zn-bd"/>
</dbReference>
<dbReference type="SUPFAM" id="SSF52540">
    <property type="entry name" value="P-loop containing nucleoside triphosphate hydrolases"/>
    <property type="match status" value="2"/>
</dbReference>
<dbReference type="InterPro" id="IPR004589">
    <property type="entry name" value="DNA_helicase_ATP-dep_RecQ"/>
</dbReference>
<evidence type="ECO:0000256" key="16">
    <source>
        <dbReference type="NCBIfam" id="TIGR01389"/>
    </source>
</evidence>
<feature type="domain" description="Helicase C-terminal" evidence="19">
    <location>
        <begin position="232"/>
        <end position="379"/>
    </location>
</feature>
<evidence type="ECO:0000256" key="10">
    <source>
        <dbReference type="ARBA" id="ARBA00022840"/>
    </source>
</evidence>
<dbReference type="PANTHER" id="PTHR13710">
    <property type="entry name" value="DNA HELICASE RECQ FAMILY MEMBER"/>
    <property type="match status" value="1"/>
</dbReference>
<dbReference type="SMART" id="SM00341">
    <property type="entry name" value="HRDC"/>
    <property type="match status" value="1"/>
</dbReference>
<feature type="domain" description="HRDC" evidence="17">
    <location>
        <begin position="545"/>
        <end position="625"/>
    </location>
</feature>
<dbReference type="CDD" id="cd18794">
    <property type="entry name" value="SF2_C_RecQ"/>
    <property type="match status" value="1"/>
</dbReference>
<dbReference type="Gene3D" id="1.10.150.80">
    <property type="entry name" value="HRDC domain"/>
    <property type="match status" value="1"/>
</dbReference>
<dbReference type="Pfam" id="PF00270">
    <property type="entry name" value="DEAD"/>
    <property type="match status" value="1"/>
</dbReference>
<evidence type="ECO:0000256" key="8">
    <source>
        <dbReference type="ARBA" id="ARBA00022806"/>
    </source>
</evidence>
<dbReference type="Pfam" id="PF09382">
    <property type="entry name" value="RQC"/>
    <property type="match status" value="1"/>
</dbReference>
<dbReference type="Proteomes" id="UP000669605">
    <property type="component" value="Unassembled WGS sequence"/>
</dbReference>
<dbReference type="SMART" id="SM00956">
    <property type="entry name" value="RQC"/>
    <property type="match status" value="1"/>
</dbReference>
<dbReference type="InterPro" id="IPR027417">
    <property type="entry name" value="P-loop_NTPase"/>
</dbReference>
<comment type="catalytic activity">
    <reaction evidence="15">
        <text>Couples ATP hydrolysis with the unwinding of duplex DNA by translocating in the 3'-5' direction.</text>
        <dbReference type="EC" id="5.6.2.4"/>
    </reaction>
</comment>
<dbReference type="EMBL" id="JAAAUB010000008">
    <property type="protein sequence ID" value="NMH16798.1"/>
    <property type="molecule type" value="Genomic_DNA"/>
</dbReference>
<organism evidence="20 21">
    <name type="scientific">Tepidiphilus baoligensis</name>
    <dbReference type="NCBI Taxonomy" id="2698687"/>
    <lineage>
        <taxon>Bacteria</taxon>
        <taxon>Pseudomonadati</taxon>
        <taxon>Pseudomonadota</taxon>
        <taxon>Hydrogenophilia</taxon>
        <taxon>Hydrogenophilales</taxon>
        <taxon>Hydrogenophilaceae</taxon>
        <taxon>Tepidiphilus</taxon>
    </lineage>
</organism>
<evidence type="ECO:0000259" key="18">
    <source>
        <dbReference type="PROSITE" id="PS51192"/>
    </source>
</evidence>
<comment type="cofactor">
    <cofactor evidence="1">
        <name>Mg(2+)</name>
        <dbReference type="ChEBI" id="CHEBI:18420"/>
    </cofactor>
</comment>
<evidence type="ECO:0000256" key="7">
    <source>
        <dbReference type="ARBA" id="ARBA00022801"/>
    </source>
</evidence>
<evidence type="ECO:0000256" key="12">
    <source>
        <dbReference type="ARBA" id="ARBA00023172"/>
    </source>
</evidence>
<dbReference type="InterPro" id="IPR011545">
    <property type="entry name" value="DEAD/DEAH_box_helicase_dom"/>
</dbReference>
<dbReference type="RefSeq" id="WP_169115978.1">
    <property type="nucleotide sequence ID" value="NZ_JAAAUB010000008.1"/>
</dbReference>
<dbReference type="InterPro" id="IPR036388">
    <property type="entry name" value="WH-like_DNA-bd_sf"/>
</dbReference>
<dbReference type="GO" id="GO:0003678">
    <property type="term" value="F:DNA helicase activity"/>
    <property type="evidence" value="ECO:0007669"/>
    <property type="project" value="UniProtKB-EC"/>
</dbReference>
<keyword evidence="8 20" id="KW-0347">Helicase</keyword>
<keyword evidence="21" id="KW-1185">Reference proteome</keyword>
<evidence type="ECO:0000256" key="14">
    <source>
        <dbReference type="ARBA" id="ARBA00023235"/>
    </source>
</evidence>
<dbReference type="Pfam" id="PF16124">
    <property type="entry name" value="RecQ_Zn_bind"/>
    <property type="match status" value="1"/>
</dbReference>
<keyword evidence="5" id="KW-0547">Nucleotide-binding</keyword>
<dbReference type="InterPro" id="IPR002121">
    <property type="entry name" value="HRDC_dom"/>
</dbReference>
<keyword evidence="4" id="KW-0479">Metal-binding</keyword>
<keyword evidence="12" id="KW-0233">DNA recombination</keyword>
<comment type="caution">
    <text evidence="20">The sequence shown here is derived from an EMBL/GenBank/DDBJ whole genome shotgun (WGS) entry which is preliminary data.</text>
</comment>
<evidence type="ECO:0000256" key="5">
    <source>
        <dbReference type="ARBA" id="ARBA00022741"/>
    </source>
</evidence>
<dbReference type="SMART" id="SM00490">
    <property type="entry name" value="HELICc"/>
    <property type="match status" value="1"/>
</dbReference>
<evidence type="ECO:0000256" key="4">
    <source>
        <dbReference type="ARBA" id="ARBA00022723"/>
    </source>
</evidence>
<evidence type="ECO:0000256" key="15">
    <source>
        <dbReference type="ARBA" id="ARBA00034617"/>
    </source>
</evidence>
<dbReference type="Pfam" id="PF00570">
    <property type="entry name" value="HRDC"/>
    <property type="match status" value="1"/>
</dbReference>
<dbReference type="GO" id="GO:0016787">
    <property type="term" value="F:hydrolase activity"/>
    <property type="evidence" value="ECO:0007669"/>
    <property type="project" value="UniProtKB-KW"/>
</dbReference>
<dbReference type="Gene3D" id="1.10.10.10">
    <property type="entry name" value="Winged helix-like DNA-binding domain superfamily/Winged helix DNA-binding domain"/>
    <property type="match status" value="1"/>
</dbReference>
<comment type="cofactor">
    <cofactor evidence="2">
        <name>Zn(2+)</name>
        <dbReference type="ChEBI" id="CHEBI:29105"/>
    </cofactor>
</comment>
<evidence type="ECO:0000256" key="11">
    <source>
        <dbReference type="ARBA" id="ARBA00023125"/>
    </source>
</evidence>
<dbReference type="PROSITE" id="PS50967">
    <property type="entry name" value="HRDC"/>
    <property type="match status" value="1"/>
</dbReference>
<keyword evidence="14" id="KW-0413">Isomerase</keyword>
<evidence type="ECO:0000256" key="1">
    <source>
        <dbReference type="ARBA" id="ARBA00001946"/>
    </source>
</evidence>
<keyword evidence="10" id="KW-0067">ATP-binding</keyword>
<accession>A0ABX1QNS8</accession>
<evidence type="ECO:0000256" key="6">
    <source>
        <dbReference type="ARBA" id="ARBA00022763"/>
    </source>
</evidence>